<dbReference type="CDD" id="cd03785">
    <property type="entry name" value="GT28_MurG"/>
    <property type="match status" value="1"/>
</dbReference>
<dbReference type="SUPFAM" id="SSF53756">
    <property type="entry name" value="UDP-Glycosyltransferase/glycogen phosphorylase"/>
    <property type="match status" value="1"/>
</dbReference>
<sequence length="137" mass="14936">MLQGDAKIAGEMFNLTFTKPVFLIIGGSQGAEAINDFVLRILNTFLKDYEVIHVAGRENVKQVGAEAQVVLDKDLNNYYHPIGFLDEEKLKHAYKAADFIISRSGSGSIFEIAAVGKPSVLIPLPTAAANHQAKNSY</sequence>
<accession>A0A0G0FSG2</accession>
<evidence type="ECO:0000259" key="1">
    <source>
        <dbReference type="Pfam" id="PF04101"/>
    </source>
</evidence>
<feature type="non-terminal residue" evidence="2">
    <location>
        <position position="137"/>
    </location>
</feature>
<dbReference type="PANTHER" id="PTHR21015">
    <property type="entry name" value="UDP-N-ACETYLGLUCOSAMINE--N-ACETYLMURAMYL-(PENTAPEPTIDE) PYROPHOSPHORYL-UNDECAPRENOL N-ACETYLGLUCOSAMINE TRANSFERASE 1"/>
    <property type="match status" value="1"/>
</dbReference>
<dbReference type="Gene3D" id="3.40.50.2000">
    <property type="entry name" value="Glycogen Phosphorylase B"/>
    <property type="match status" value="1"/>
</dbReference>
<reference evidence="2 3" key="1">
    <citation type="journal article" date="2015" name="Nature">
        <title>rRNA introns, odd ribosomes, and small enigmatic genomes across a large radiation of phyla.</title>
        <authorList>
            <person name="Brown C.T."/>
            <person name="Hug L.A."/>
            <person name="Thomas B.C."/>
            <person name="Sharon I."/>
            <person name="Castelle C.J."/>
            <person name="Singh A."/>
            <person name="Wilkins M.J."/>
            <person name="Williams K.H."/>
            <person name="Banfield J.F."/>
        </authorList>
    </citation>
    <scope>NUCLEOTIDE SEQUENCE [LARGE SCALE GENOMIC DNA]</scope>
</reference>
<evidence type="ECO:0000313" key="3">
    <source>
        <dbReference type="Proteomes" id="UP000034508"/>
    </source>
</evidence>
<dbReference type="Proteomes" id="UP000034508">
    <property type="component" value="Unassembled WGS sequence"/>
</dbReference>
<organism evidence="2 3">
    <name type="scientific">Berkelbacteria bacterium GW2011_GWA1_36_9</name>
    <dbReference type="NCBI Taxonomy" id="1618331"/>
    <lineage>
        <taxon>Bacteria</taxon>
        <taxon>Candidatus Berkelbacteria</taxon>
    </lineage>
</organism>
<dbReference type="PATRIC" id="fig|1618331.3.peg.926"/>
<dbReference type="Pfam" id="PF04101">
    <property type="entry name" value="Glyco_tran_28_C"/>
    <property type="match status" value="1"/>
</dbReference>
<dbReference type="EMBL" id="LBSM01000027">
    <property type="protein sequence ID" value="KKQ16765.1"/>
    <property type="molecule type" value="Genomic_DNA"/>
</dbReference>
<dbReference type="PANTHER" id="PTHR21015:SF22">
    <property type="entry name" value="GLYCOSYLTRANSFERASE"/>
    <property type="match status" value="1"/>
</dbReference>
<dbReference type="GO" id="GO:0016758">
    <property type="term" value="F:hexosyltransferase activity"/>
    <property type="evidence" value="ECO:0007669"/>
    <property type="project" value="InterPro"/>
</dbReference>
<gene>
    <name evidence="2" type="ORF">US31_C0027G0001</name>
</gene>
<dbReference type="AlphaFoldDB" id="A0A0G0FSG2"/>
<evidence type="ECO:0000313" key="2">
    <source>
        <dbReference type="EMBL" id="KKQ16765.1"/>
    </source>
</evidence>
<name>A0A0G0FSG2_9BACT</name>
<feature type="domain" description="Glycosyl transferase family 28 C-terminal" evidence="1">
    <location>
        <begin position="23"/>
        <end position="135"/>
    </location>
</feature>
<dbReference type="InterPro" id="IPR007235">
    <property type="entry name" value="Glyco_trans_28_C"/>
</dbReference>
<proteinExistence type="predicted"/>
<comment type="caution">
    <text evidence="2">The sequence shown here is derived from an EMBL/GenBank/DDBJ whole genome shotgun (WGS) entry which is preliminary data.</text>
</comment>
<protein>
    <recommendedName>
        <fullName evidence="1">Glycosyl transferase family 28 C-terminal domain-containing protein</fullName>
    </recommendedName>
</protein>